<dbReference type="EMBL" id="LAZR01000361">
    <property type="protein sequence ID" value="KKN72516.1"/>
    <property type="molecule type" value="Genomic_DNA"/>
</dbReference>
<sequence>MWNEEVLCACGCATTFTEDLRVGRPREYLNFTHAKKVAMKNYRRRVKEGVQIVGDQCRRYQPKSLKIAEKVFEDHCKYNKIGHRYCPKSLPRTQNRCPAAFHKDWTCDQKLCIAYGTLLDDFLEWKIPNYRRRYTTYLGFWMNDFDKADAVNPLPTSDLQPWEEEGVYV</sequence>
<comment type="caution">
    <text evidence="1">The sequence shown here is derived from an EMBL/GenBank/DDBJ whole genome shotgun (WGS) entry which is preliminary data.</text>
</comment>
<gene>
    <name evidence="1" type="ORF">LCGC14_0410200</name>
</gene>
<accession>A0A0F9VG62</accession>
<reference evidence="1" key="1">
    <citation type="journal article" date="2015" name="Nature">
        <title>Complex archaea that bridge the gap between prokaryotes and eukaryotes.</title>
        <authorList>
            <person name="Spang A."/>
            <person name="Saw J.H."/>
            <person name="Jorgensen S.L."/>
            <person name="Zaremba-Niedzwiedzka K."/>
            <person name="Martijn J."/>
            <person name="Lind A.E."/>
            <person name="van Eijk R."/>
            <person name="Schleper C."/>
            <person name="Guy L."/>
            <person name="Ettema T.J."/>
        </authorList>
    </citation>
    <scope>NUCLEOTIDE SEQUENCE</scope>
</reference>
<dbReference type="AlphaFoldDB" id="A0A0F9VG62"/>
<name>A0A0F9VG62_9ZZZZ</name>
<protein>
    <submittedName>
        <fullName evidence="1">Uncharacterized protein</fullName>
    </submittedName>
</protein>
<organism evidence="1">
    <name type="scientific">marine sediment metagenome</name>
    <dbReference type="NCBI Taxonomy" id="412755"/>
    <lineage>
        <taxon>unclassified sequences</taxon>
        <taxon>metagenomes</taxon>
        <taxon>ecological metagenomes</taxon>
    </lineage>
</organism>
<proteinExistence type="predicted"/>
<evidence type="ECO:0000313" key="1">
    <source>
        <dbReference type="EMBL" id="KKN72516.1"/>
    </source>
</evidence>